<gene>
    <name evidence="7" type="ORF">LDX50_04710</name>
</gene>
<evidence type="ECO:0000256" key="2">
    <source>
        <dbReference type="ARBA" id="ARBA00022692"/>
    </source>
</evidence>
<keyword evidence="3 5" id="KW-1133">Transmembrane helix</keyword>
<keyword evidence="4 5" id="KW-0472">Membrane</keyword>
<proteinExistence type="predicted"/>
<comment type="subcellular location">
    <subcellularLocation>
        <location evidence="1">Membrane</location>
        <topology evidence="1">Multi-pass membrane protein</topology>
    </subcellularLocation>
</comment>
<protein>
    <recommendedName>
        <fullName evidence="6">Methylamine utilisation protein MauE domain-containing protein</fullName>
    </recommendedName>
</protein>
<dbReference type="Proteomes" id="UP001139409">
    <property type="component" value="Unassembled WGS sequence"/>
</dbReference>
<dbReference type="GO" id="GO:0016020">
    <property type="term" value="C:membrane"/>
    <property type="evidence" value="ECO:0007669"/>
    <property type="project" value="UniProtKB-SubCell"/>
</dbReference>
<evidence type="ECO:0000256" key="4">
    <source>
        <dbReference type="ARBA" id="ARBA00023136"/>
    </source>
</evidence>
<accession>A0A9X1HNB1</accession>
<dbReference type="GO" id="GO:0030416">
    <property type="term" value="P:methylamine metabolic process"/>
    <property type="evidence" value="ECO:0007669"/>
    <property type="project" value="InterPro"/>
</dbReference>
<name>A0A9X1HNB1_9BACT</name>
<evidence type="ECO:0000259" key="6">
    <source>
        <dbReference type="Pfam" id="PF07291"/>
    </source>
</evidence>
<evidence type="ECO:0000256" key="1">
    <source>
        <dbReference type="ARBA" id="ARBA00004141"/>
    </source>
</evidence>
<comment type="caution">
    <text evidence="7">The sequence shown here is derived from an EMBL/GenBank/DDBJ whole genome shotgun (WGS) entry which is preliminary data.</text>
</comment>
<feature type="domain" description="Methylamine utilisation protein MauE" evidence="6">
    <location>
        <begin position="8"/>
        <end position="131"/>
    </location>
</feature>
<dbReference type="InterPro" id="IPR009908">
    <property type="entry name" value="Methylamine_util_MauE"/>
</dbReference>
<evidence type="ECO:0000256" key="5">
    <source>
        <dbReference type="SAM" id="Phobius"/>
    </source>
</evidence>
<dbReference type="AlphaFoldDB" id="A0A9X1HNB1"/>
<sequence>MKRIRFDEIAALILLVVFTYSAGLKLFDIQDFQVKLLRVNYLPVSLIIPVSVAIPFMELTSVVLYLDERSRRLAAMLMYPLMVIFTGHLLILHKLSPGTPCSCGGIFESLSFKSHLLINFILILCAAVVLARKVARN</sequence>
<evidence type="ECO:0000256" key="3">
    <source>
        <dbReference type="ARBA" id="ARBA00022989"/>
    </source>
</evidence>
<dbReference type="RefSeq" id="WP_225697256.1">
    <property type="nucleotide sequence ID" value="NZ_JAIXNE010000001.1"/>
</dbReference>
<dbReference type="Pfam" id="PF07291">
    <property type="entry name" value="MauE"/>
    <property type="match status" value="1"/>
</dbReference>
<feature type="transmembrane region" description="Helical" evidence="5">
    <location>
        <begin position="73"/>
        <end position="92"/>
    </location>
</feature>
<evidence type="ECO:0000313" key="8">
    <source>
        <dbReference type="Proteomes" id="UP001139409"/>
    </source>
</evidence>
<feature type="transmembrane region" description="Helical" evidence="5">
    <location>
        <begin position="47"/>
        <end position="66"/>
    </location>
</feature>
<keyword evidence="8" id="KW-1185">Reference proteome</keyword>
<keyword evidence="2 5" id="KW-0812">Transmembrane</keyword>
<dbReference type="EMBL" id="JAIXNE010000001">
    <property type="protein sequence ID" value="MCA6074155.1"/>
    <property type="molecule type" value="Genomic_DNA"/>
</dbReference>
<organism evidence="7 8">
    <name type="scientific">Fulvivirga sedimenti</name>
    <dbReference type="NCBI Taxonomy" id="2879465"/>
    <lineage>
        <taxon>Bacteria</taxon>
        <taxon>Pseudomonadati</taxon>
        <taxon>Bacteroidota</taxon>
        <taxon>Cytophagia</taxon>
        <taxon>Cytophagales</taxon>
        <taxon>Fulvivirgaceae</taxon>
        <taxon>Fulvivirga</taxon>
    </lineage>
</organism>
<feature type="transmembrane region" description="Helical" evidence="5">
    <location>
        <begin position="112"/>
        <end position="131"/>
    </location>
</feature>
<evidence type="ECO:0000313" key="7">
    <source>
        <dbReference type="EMBL" id="MCA6074155.1"/>
    </source>
</evidence>
<reference evidence="7" key="1">
    <citation type="submission" date="2021-09" db="EMBL/GenBank/DDBJ databases">
        <title>Fulvivirga sp. isolated from coastal sediment.</title>
        <authorList>
            <person name="Yu H."/>
        </authorList>
    </citation>
    <scope>NUCLEOTIDE SEQUENCE</scope>
    <source>
        <strain evidence="7">1062</strain>
    </source>
</reference>